<protein>
    <submittedName>
        <fullName evidence="2">Uncharacterized protein</fullName>
    </submittedName>
</protein>
<feature type="region of interest" description="Disordered" evidence="1">
    <location>
        <begin position="87"/>
        <end position="121"/>
    </location>
</feature>
<feature type="compositionally biased region" description="Basic and acidic residues" evidence="1">
    <location>
        <begin position="167"/>
        <end position="179"/>
    </location>
</feature>
<proteinExistence type="predicted"/>
<evidence type="ECO:0000313" key="3">
    <source>
        <dbReference type="Proteomes" id="UP001487740"/>
    </source>
</evidence>
<dbReference type="EMBL" id="JARAKH010000033">
    <property type="protein sequence ID" value="KAK8385271.1"/>
    <property type="molecule type" value="Genomic_DNA"/>
</dbReference>
<comment type="caution">
    <text evidence="2">The sequence shown here is derived from an EMBL/GenBank/DDBJ whole genome shotgun (WGS) entry which is preliminary data.</text>
</comment>
<name>A0AAW0TD65_SCYPA</name>
<feature type="compositionally biased region" description="Low complexity" evidence="1">
    <location>
        <begin position="111"/>
        <end position="121"/>
    </location>
</feature>
<sequence>MEAGGGFVRAGLLGLTQGVSLHDPLRLHHALHTQNTPTCPFSPSPLHHFSTHTSIHACPSRPPPSTHSTRTMTPINAPTTPMANFHHPHTPNLSGSAFSPLPAKTAKMEDSSCSSSIPSSSSSLFSPALLASLDPRTAFLSGGGGGGGGIGVLDERRDSPSPRGSHGSRESPGHARDTDTPNSCSDEPKGTCSG</sequence>
<organism evidence="2 3">
    <name type="scientific">Scylla paramamosain</name>
    <name type="common">Mud crab</name>
    <dbReference type="NCBI Taxonomy" id="85552"/>
    <lineage>
        <taxon>Eukaryota</taxon>
        <taxon>Metazoa</taxon>
        <taxon>Ecdysozoa</taxon>
        <taxon>Arthropoda</taxon>
        <taxon>Crustacea</taxon>
        <taxon>Multicrustacea</taxon>
        <taxon>Malacostraca</taxon>
        <taxon>Eumalacostraca</taxon>
        <taxon>Eucarida</taxon>
        <taxon>Decapoda</taxon>
        <taxon>Pleocyemata</taxon>
        <taxon>Brachyura</taxon>
        <taxon>Eubrachyura</taxon>
        <taxon>Portunoidea</taxon>
        <taxon>Portunidae</taxon>
        <taxon>Portuninae</taxon>
        <taxon>Scylla</taxon>
    </lineage>
</organism>
<evidence type="ECO:0000313" key="2">
    <source>
        <dbReference type="EMBL" id="KAK8385271.1"/>
    </source>
</evidence>
<feature type="compositionally biased region" description="Gly residues" evidence="1">
    <location>
        <begin position="141"/>
        <end position="151"/>
    </location>
</feature>
<feature type="region of interest" description="Disordered" evidence="1">
    <location>
        <begin position="141"/>
        <end position="194"/>
    </location>
</feature>
<dbReference type="AlphaFoldDB" id="A0AAW0TD65"/>
<gene>
    <name evidence="2" type="ORF">O3P69_012239</name>
</gene>
<evidence type="ECO:0000256" key="1">
    <source>
        <dbReference type="SAM" id="MobiDB-lite"/>
    </source>
</evidence>
<keyword evidence="3" id="KW-1185">Reference proteome</keyword>
<accession>A0AAW0TD65</accession>
<reference evidence="2 3" key="1">
    <citation type="submission" date="2023-03" db="EMBL/GenBank/DDBJ databases">
        <title>High-quality genome of Scylla paramamosain provides insights in environmental adaptation.</title>
        <authorList>
            <person name="Zhang L."/>
        </authorList>
    </citation>
    <scope>NUCLEOTIDE SEQUENCE [LARGE SCALE GENOMIC DNA]</scope>
    <source>
        <strain evidence="2">LZ_2023a</strain>
        <tissue evidence="2">Muscle</tissue>
    </source>
</reference>
<dbReference type="Proteomes" id="UP001487740">
    <property type="component" value="Unassembled WGS sequence"/>
</dbReference>